<feature type="domain" description="DUF4815" evidence="1">
    <location>
        <begin position="13"/>
        <end position="589"/>
    </location>
</feature>
<evidence type="ECO:0000313" key="3">
    <source>
        <dbReference type="Proteomes" id="UP000004848"/>
    </source>
</evidence>
<protein>
    <submittedName>
        <fullName evidence="2">Virulence-associated protein</fullName>
    </submittedName>
</protein>
<sequence>MAYEHESGIAAAYDRTPDAPSTRTDLVFVEDRFIQGAELNELQGLTGRRIQAIGDLVAGNGNRESDAAIKVAFDIDPEDPNAIPTTASIILQAGRIYIDGHVLSVAAAQFDDVPISGDVIVGVRQVVTRIGHEEDASLVGLHPGSDAEGEPGAYRTNRSLEWGLLNDGGEGQFIQVYKLLDGTVVDQTAPPALDGILATAAIYDRARGSYIVEGCEVSTLGDDGNDRQILSVGAGAANIQGWRRTRETAFTMFQTQDPDLELVSAEAKTFTDGGTGTAVLTVARPPIANVVSAVVTMQISENVTRGPVPNGLDELQEASIVEIISVTQAATTFDPATYSLSGDNISWAPAGDEPAAGSTYVVTYRYFKQVAPDAFDATTITLSGGVTDETALLTYNSKIPRKDILVFDIDGTPSIVKGQSARKGALPPKPPEGYLKIAEIHNTWDGAPEIVNNGTRVPTYDELWGYLRLTVKLADQLNRTLMEQSVPDAAAISADGIFTDDFWSDFYRDDGVVQTAAANQGVLQLPVYEQFVETINTLVILDYTEEVIISQPLATGSMKVNPYANYNPMPGLLALNPNNDFWTQTETQWTSSITRQFTAAPGQSPGRTTITEEVRQTTRAAEFLRQLDINFTIEGFAPNEELEKLLFAGRDVTPAGPLVAGANGDVQGTFQIPARVPTGTHAIRAEGAAGGFAEASFVGAGEITVEVMRRVNLVTRAAPPPVVNVINNIVRVTNVTNVSNNRGPGEGSGREGGMNGDPLAFTFVPPVDCMMLGFDVVVAEVGDPANGLVCQLAKTLNGYPTNEVLATKFISMVGVQPGDKVSPRWDAPHYLSASEKYCVVIMTDDADHALKIATLGEVVPETQQLVSSQPYTNGDLFSGSNRTTWVAHPKSDLMIDIVAAKFSPVEKTVDLYQGDIEAITDLVVRGTVELQSDQTRFRYELVRANGDVIPLASGQSIEFDEYVSETITLRAVLNGNEYLSPILWPGTAIIGGQVQEQADYVSRFFPIDGPIGFRALFDRWQPAGATVSIFVDDGDDDWQPLVQESARALGGGWTEPKLNLAGFSAPNGGRVKVTLNGTPAARPSIARLRAYGY</sequence>
<gene>
    <name evidence="2" type="ORF">SIAM614_13093</name>
</gene>
<proteinExistence type="predicted"/>
<evidence type="ECO:0000313" key="2">
    <source>
        <dbReference type="EMBL" id="EAV44952.1"/>
    </source>
</evidence>
<name>A0NQ94_ROSAI</name>
<dbReference type="RefSeq" id="WP_006933083.1">
    <property type="nucleotide sequence ID" value="NZ_AAUW01000004.1"/>
</dbReference>
<dbReference type="GeneID" id="68845711"/>
<dbReference type="Pfam" id="PF16075">
    <property type="entry name" value="DUF4815"/>
    <property type="match status" value="1"/>
</dbReference>
<reference evidence="2 3" key="1">
    <citation type="submission" date="2006-05" db="EMBL/GenBank/DDBJ databases">
        <authorList>
            <person name="King G."/>
            <person name="Ferriera S."/>
            <person name="Johnson J."/>
            <person name="Kravitz S."/>
            <person name="Beeson K."/>
            <person name="Sutton G."/>
            <person name="Rogers Y.-H."/>
            <person name="Friedman R."/>
            <person name="Frazier M."/>
            <person name="Venter J.C."/>
        </authorList>
    </citation>
    <scope>NUCLEOTIDE SEQUENCE [LARGE SCALE GENOMIC DNA]</scope>
    <source>
        <strain evidence="3">ATCC 25650 / DSM 13394 / JCM 20685 / NBRC 16684 / NCIMB 2208 / IAM 12614 / B1</strain>
    </source>
</reference>
<dbReference type="AlphaFoldDB" id="A0NQ94"/>
<dbReference type="InterPro" id="IPR032096">
    <property type="entry name" value="DUF4815"/>
</dbReference>
<dbReference type="OrthoDB" id="2463879at2"/>
<comment type="caution">
    <text evidence="2">The sequence shown here is derived from an EMBL/GenBank/DDBJ whole genome shotgun (WGS) entry which is preliminary data.</text>
</comment>
<evidence type="ECO:0000259" key="1">
    <source>
        <dbReference type="Pfam" id="PF16075"/>
    </source>
</evidence>
<accession>A0NQ94</accession>
<organism evidence="2 3">
    <name type="scientific">Roseibium aggregatum (strain ATCC 25650 / DSM 13394 / JCM 20685 / NBRC 16684 / NCIMB 2208 / IAM 12614 / B1)</name>
    <name type="common">Stappia aggregata</name>
    <dbReference type="NCBI Taxonomy" id="384765"/>
    <lineage>
        <taxon>Bacteria</taxon>
        <taxon>Pseudomonadati</taxon>
        <taxon>Pseudomonadota</taxon>
        <taxon>Alphaproteobacteria</taxon>
        <taxon>Hyphomicrobiales</taxon>
        <taxon>Stappiaceae</taxon>
        <taxon>Roseibium</taxon>
    </lineage>
</organism>
<dbReference type="eggNOG" id="ENOG502Z8AG">
    <property type="taxonomic scope" value="Bacteria"/>
</dbReference>
<dbReference type="EMBL" id="AAUW01000004">
    <property type="protein sequence ID" value="EAV44952.1"/>
    <property type="molecule type" value="Genomic_DNA"/>
</dbReference>
<dbReference type="Proteomes" id="UP000004848">
    <property type="component" value="Unassembled WGS sequence"/>
</dbReference>